<dbReference type="Proteomes" id="UP001069802">
    <property type="component" value="Unassembled WGS sequence"/>
</dbReference>
<dbReference type="EMBL" id="JAPWGY010000003">
    <property type="protein sequence ID" value="MCZ4281151.1"/>
    <property type="molecule type" value="Genomic_DNA"/>
</dbReference>
<evidence type="ECO:0000256" key="2">
    <source>
        <dbReference type="SAM" id="Phobius"/>
    </source>
</evidence>
<reference evidence="3" key="1">
    <citation type="submission" date="2022-12" db="EMBL/GenBank/DDBJ databases">
        <title>Bacterial isolates from different developmental stages of Nematostella vectensis.</title>
        <authorList>
            <person name="Fraune S."/>
        </authorList>
    </citation>
    <scope>NUCLEOTIDE SEQUENCE</scope>
    <source>
        <strain evidence="3">G21630-S1</strain>
    </source>
</reference>
<keyword evidence="2" id="KW-0812">Transmembrane</keyword>
<keyword evidence="2" id="KW-0472">Membrane</keyword>
<keyword evidence="2" id="KW-1133">Transmembrane helix</keyword>
<comment type="caution">
    <text evidence="3">The sequence shown here is derived from an EMBL/GenBank/DDBJ whole genome shotgun (WGS) entry which is preliminary data.</text>
</comment>
<name>A0ABT4LJA1_9PROT</name>
<evidence type="ECO:0000313" key="4">
    <source>
        <dbReference type="Proteomes" id="UP001069802"/>
    </source>
</evidence>
<protein>
    <recommendedName>
        <fullName evidence="5">PH domain-containing protein</fullName>
    </recommendedName>
</protein>
<evidence type="ECO:0008006" key="5">
    <source>
        <dbReference type="Google" id="ProtNLM"/>
    </source>
</evidence>
<accession>A0ABT4LJA1</accession>
<organism evidence="3 4">
    <name type="scientific">Kiloniella laminariae</name>
    <dbReference type="NCBI Taxonomy" id="454162"/>
    <lineage>
        <taxon>Bacteria</taxon>
        <taxon>Pseudomonadati</taxon>
        <taxon>Pseudomonadota</taxon>
        <taxon>Alphaproteobacteria</taxon>
        <taxon>Rhodospirillales</taxon>
        <taxon>Kiloniellaceae</taxon>
        <taxon>Kiloniella</taxon>
    </lineage>
</organism>
<dbReference type="RefSeq" id="WP_269423329.1">
    <property type="nucleotide sequence ID" value="NZ_JAPWGY010000003.1"/>
</dbReference>
<feature type="transmembrane region" description="Helical" evidence="2">
    <location>
        <begin position="12"/>
        <end position="35"/>
    </location>
</feature>
<proteinExistence type="predicted"/>
<feature type="region of interest" description="Disordered" evidence="1">
    <location>
        <begin position="177"/>
        <end position="201"/>
    </location>
</feature>
<evidence type="ECO:0000313" key="3">
    <source>
        <dbReference type="EMBL" id="MCZ4281151.1"/>
    </source>
</evidence>
<sequence length="201" mass="23123">METVTPQTLRYPLFDIIWDYLKALTGVLIGITGLFYGAENLFSQILFGSIFLLFGFYGIQNYKQQITRILIDQEGVEIRAFSRHKLRWNDIEEIDLRYYGRPSKKTEATAETEREKHLSSSRKEKGILRLVLKGKNGKISCDSGLYGFRYLVWCSTQIVKHHKPLLDPHTVGNMLDMGFDPEGQSRKPDTLESGFLKPGQK</sequence>
<gene>
    <name evidence="3" type="ORF">O4H49_10210</name>
</gene>
<feature type="transmembrane region" description="Helical" evidence="2">
    <location>
        <begin position="41"/>
        <end position="59"/>
    </location>
</feature>
<keyword evidence="4" id="KW-1185">Reference proteome</keyword>
<evidence type="ECO:0000256" key="1">
    <source>
        <dbReference type="SAM" id="MobiDB-lite"/>
    </source>
</evidence>